<dbReference type="Proteomes" id="UP001309876">
    <property type="component" value="Unassembled WGS sequence"/>
</dbReference>
<reference evidence="2 3" key="1">
    <citation type="submission" date="2023-08" db="EMBL/GenBank/DDBJ databases">
        <title>Black Yeasts Isolated from many extreme environments.</title>
        <authorList>
            <person name="Coleine C."/>
            <person name="Stajich J.E."/>
            <person name="Selbmann L."/>
        </authorList>
    </citation>
    <scope>NUCLEOTIDE SEQUENCE [LARGE SCALE GENOMIC DNA]</scope>
    <source>
        <strain evidence="2 3">CCFEE 5910</strain>
    </source>
</reference>
<gene>
    <name evidence="2" type="ORF">LTR05_006920</name>
</gene>
<name>A0AAN7SW31_9EURO</name>
<keyword evidence="1" id="KW-0812">Transmembrane</keyword>
<keyword evidence="1" id="KW-1133">Transmembrane helix</keyword>
<comment type="caution">
    <text evidence="2">The sequence shown here is derived from an EMBL/GenBank/DDBJ whole genome shotgun (WGS) entry which is preliminary data.</text>
</comment>
<organism evidence="2 3">
    <name type="scientific">Lithohypha guttulata</name>
    <dbReference type="NCBI Taxonomy" id="1690604"/>
    <lineage>
        <taxon>Eukaryota</taxon>
        <taxon>Fungi</taxon>
        <taxon>Dikarya</taxon>
        <taxon>Ascomycota</taxon>
        <taxon>Pezizomycotina</taxon>
        <taxon>Eurotiomycetes</taxon>
        <taxon>Chaetothyriomycetidae</taxon>
        <taxon>Chaetothyriales</taxon>
        <taxon>Trichomeriaceae</taxon>
        <taxon>Lithohypha</taxon>
    </lineage>
</organism>
<keyword evidence="1" id="KW-0472">Membrane</keyword>
<dbReference type="EMBL" id="JAVRRJ010000007">
    <property type="protein sequence ID" value="KAK5083038.1"/>
    <property type="molecule type" value="Genomic_DNA"/>
</dbReference>
<sequence length="324" mass="35846">MFSQFTCSSNFWGLLGKTTNGTFDPDYPPLSIKANRNIVMAYFMDKNLTVPYNSVGYNPTTGGPDENGIVLPDDQLVNEVHMALAMRFASTAVDADVDLSMDKGFYRGPTGTYDIILSCNYESLHVDYTWFNGTIRDVMTAPAPNGTLSEIWHGRSSPTSVSGDSPTLQTILKQAAVQDSSKTFARKWADLFSPVVMATIGGVTSNRMNSLEQIREPTLVVKVSIPALTFLAFWCIVYIIFGTVLMVLALRAASEQDIRDARARLNVYGIVTWAVSLAQSAGREDHEELMPREQNVREERHLVGLLQGPQQNFYYKVFRGGGGI</sequence>
<proteinExistence type="predicted"/>
<protein>
    <submittedName>
        <fullName evidence="2">Uncharacterized protein</fullName>
    </submittedName>
</protein>
<evidence type="ECO:0000313" key="3">
    <source>
        <dbReference type="Proteomes" id="UP001309876"/>
    </source>
</evidence>
<evidence type="ECO:0000256" key="1">
    <source>
        <dbReference type="SAM" id="Phobius"/>
    </source>
</evidence>
<dbReference type="AlphaFoldDB" id="A0AAN7SW31"/>
<evidence type="ECO:0000313" key="2">
    <source>
        <dbReference type="EMBL" id="KAK5083038.1"/>
    </source>
</evidence>
<accession>A0AAN7SW31</accession>
<feature type="transmembrane region" description="Helical" evidence="1">
    <location>
        <begin position="231"/>
        <end position="253"/>
    </location>
</feature>
<keyword evidence="3" id="KW-1185">Reference proteome</keyword>